<evidence type="ECO:0000313" key="1">
    <source>
        <dbReference type="EMBL" id="GER89538.1"/>
    </source>
</evidence>
<dbReference type="AlphaFoldDB" id="A0A5J4KIC9"/>
<name>A0A5J4KIC9_9CHLR</name>
<keyword evidence="2" id="KW-1185">Reference proteome</keyword>
<comment type="caution">
    <text evidence="1">The sequence shown here is derived from an EMBL/GenBank/DDBJ whole genome shotgun (WGS) entry which is preliminary data.</text>
</comment>
<reference evidence="1 2" key="1">
    <citation type="submission" date="2019-10" db="EMBL/GenBank/DDBJ databases">
        <title>Dictyobacter vulcani sp. nov., within the class Ktedonobacteria, isolated from soil of volcanic Mt. Zao.</title>
        <authorList>
            <person name="Zheng Y."/>
            <person name="Wang C.M."/>
            <person name="Sakai Y."/>
            <person name="Abe K."/>
            <person name="Yokota A."/>
            <person name="Yabe S."/>
        </authorList>
    </citation>
    <scope>NUCLEOTIDE SEQUENCE [LARGE SCALE GENOMIC DNA]</scope>
    <source>
        <strain evidence="1 2">W12</strain>
    </source>
</reference>
<proteinExistence type="predicted"/>
<dbReference type="RefSeq" id="WP_151757418.1">
    <property type="nucleotide sequence ID" value="NZ_BKZW01000002.1"/>
</dbReference>
<accession>A0A5J4KIC9</accession>
<organism evidence="1 2">
    <name type="scientific">Dictyobacter vulcani</name>
    <dbReference type="NCBI Taxonomy" id="2607529"/>
    <lineage>
        <taxon>Bacteria</taxon>
        <taxon>Bacillati</taxon>
        <taxon>Chloroflexota</taxon>
        <taxon>Ktedonobacteria</taxon>
        <taxon>Ktedonobacterales</taxon>
        <taxon>Dictyobacteraceae</taxon>
        <taxon>Dictyobacter</taxon>
    </lineage>
</organism>
<gene>
    <name evidence="1" type="ORF">KDW_37000</name>
</gene>
<evidence type="ECO:0008006" key="3">
    <source>
        <dbReference type="Google" id="ProtNLM"/>
    </source>
</evidence>
<protein>
    <recommendedName>
        <fullName evidence="3">Membrane fusion protein biotin-lipoyl like domain-containing protein</fullName>
    </recommendedName>
</protein>
<evidence type="ECO:0000313" key="2">
    <source>
        <dbReference type="Proteomes" id="UP000326912"/>
    </source>
</evidence>
<dbReference type="EMBL" id="BKZW01000002">
    <property type="protein sequence ID" value="GER89538.1"/>
    <property type="molecule type" value="Genomic_DNA"/>
</dbReference>
<dbReference type="Proteomes" id="UP000326912">
    <property type="component" value="Unassembled WGS sequence"/>
</dbReference>
<sequence>MSTSSPIFREEAIKQYKKRKDKTTLPRFMPFPVTFLLWVLLGLLLLVGVLAWGEEIPIYQTAPGVILDQQTQGTTTQQGTVAALFLMGSQSTQIHVGQLALVHLGNSKEEFASKIIKVESSAISPNLIRQRYGVVAQVVSQPSIVALISLKTLPASTYAGSFVVANVQTGSQRILSMLPGVGSIVGA</sequence>